<dbReference type="PANTHER" id="PTHR32448">
    <property type="entry name" value="OS08G0158400 PROTEIN"/>
    <property type="match status" value="1"/>
</dbReference>
<dbReference type="Pfam" id="PF01565">
    <property type="entry name" value="FAD_binding_4"/>
    <property type="match status" value="1"/>
</dbReference>
<accession>A0A9K3JYZ4</accession>
<evidence type="ECO:0000256" key="2">
    <source>
        <dbReference type="ARBA" id="ARBA00005466"/>
    </source>
</evidence>
<evidence type="ECO:0000256" key="4">
    <source>
        <dbReference type="ARBA" id="ARBA00022729"/>
    </source>
</evidence>
<reference evidence="8" key="2">
    <citation type="submission" date="2020-06" db="EMBL/GenBank/DDBJ databases">
        <title>Helianthus annuus Genome sequencing and assembly Release 2.</title>
        <authorList>
            <person name="Gouzy J."/>
            <person name="Langlade N."/>
            <person name="Munos S."/>
        </authorList>
    </citation>
    <scope>NUCLEOTIDE SEQUENCE</scope>
    <source>
        <tissue evidence="8">Leaves</tissue>
    </source>
</reference>
<keyword evidence="5" id="KW-0274">FAD</keyword>
<comment type="cofactor">
    <cofactor evidence="1">
        <name>FAD</name>
        <dbReference type="ChEBI" id="CHEBI:57692"/>
    </cofactor>
</comment>
<comment type="similarity">
    <text evidence="2">Belongs to the oxygen-dependent FAD-linked oxidoreductase family.</text>
</comment>
<dbReference type="InterPro" id="IPR016167">
    <property type="entry name" value="FAD-bd_PCMH_sub1"/>
</dbReference>
<evidence type="ECO:0000259" key="7">
    <source>
        <dbReference type="PROSITE" id="PS51387"/>
    </source>
</evidence>
<dbReference type="GO" id="GO:0050328">
    <property type="term" value="F:tetrahydroberberine oxidase activity"/>
    <property type="evidence" value="ECO:0007669"/>
    <property type="project" value="UniProtKB-EC"/>
</dbReference>
<dbReference type="SUPFAM" id="SSF56176">
    <property type="entry name" value="FAD-binding/transporter-associated domain-like"/>
    <property type="match status" value="1"/>
</dbReference>
<evidence type="ECO:0000256" key="5">
    <source>
        <dbReference type="ARBA" id="ARBA00022827"/>
    </source>
</evidence>
<sequence length="555" mass="62798">MRVRIIQFNNSKENMELNDITKILPYLLVALMVLLSSALADSFLRCLSQVPNTTTSDFVFTQNDTEYSSLLHSTIINLRFSTSVMPKPLAIITPLTYSHIQSTILCSKHFNIQIRIRSGGHDYAGLSYTSYDQSSFVVLDLQELRSITIESGQNTAWVESGATLGELYYWLSQEGLNLGFPSGICATVGVGGHISGGGFGTMIRKYGLAADNVIDARIVDANGRVLDRESMGEDLFWAIRGGGGGSFGVVVAWKVNLVYVPEKVTVFSLSKTIEQGGSSLFNRWQYIGHNLSEDLFIRVIILPALNKAGNRTMQIIFNSMFLGTVDKLIETVTDSFPELGLQESDCSEMSWIESILFFDNYPEGESIDVLIDRTHKAKSYFNAKSDYVQEPIPEEKLEDIWKWCLEGERPILIMEPHGGKMNEIEETRIPYPHRKGYLYSIQYFEQWQDDTIESSEKRNSWMRKMYENMTPYVSKDPRAAYVNYRDLDLGQNDNAGNTTYLNAMKWGNKYFGDNFERLAMVKGVVDPDNFFFYEQSIPPLIMSEENCGSGSYQSL</sequence>
<evidence type="ECO:0000256" key="1">
    <source>
        <dbReference type="ARBA" id="ARBA00001974"/>
    </source>
</evidence>
<dbReference type="Gramene" id="mRNA:HanXRQr2_Chr01g0045411">
    <property type="protein sequence ID" value="CDS:HanXRQr2_Chr01g0045411.1"/>
    <property type="gene ID" value="HanXRQr2_Chr01g0045411"/>
</dbReference>
<dbReference type="PROSITE" id="PS51387">
    <property type="entry name" value="FAD_PCMH"/>
    <property type="match status" value="1"/>
</dbReference>
<keyword evidence="6" id="KW-0325">Glycoprotein</keyword>
<keyword evidence="4" id="KW-0732">Signal</keyword>
<keyword evidence="9" id="KW-1185">Reference proteome</keyword>
<dbReference type="Gene3D" id="3.40.462.20">
    <property type="match status" value="1"/>
</dbReference>
<keyword evidence="3" id="KW-0285">Flavoprotein</keyword>
<dbReference type="AlphaFoldDB" id="A0A9K3JYZ4"/>
<reference evidence="8" key="1">
    <citation type="journal article" date="2017" name="Nature">
        <title>The sunflower genome provides insights into oil metabolism, flowering and Asterid evolution.</title>
        <authorList>
            <person name="Badouin H."/>
            <person name="Gouzy J."/>
            <person name="Grassa C.J."/>
            <person name="Murat F."/>
            <person name="Staton S.E."/>
            <person name="Cottret L."/>
            <person name="Lelandais-Briere C."/>
            <person name="Owens G.L."/>
            <person name="Carrere S."/>
            <person name="Mayjonade B."/>
            <person name="Legrand L."/>
            <person name="Gill N."/>
            <person name="Kane N.C."/>
            <person name="Bowers J.E."/>
            <person name="Hubner S."/>
            <person name="Bellec A."/>
            <person name="Berard A."/>
            <person name="Berges H."/>
            <person name="Blanchet N."/>
            <person name="Boniface M.C."/>
            <person name="Brunel D."/>
            <person name="Catrice O."/>
            <person name="Chaidir N."/>
            <person name="Claudel C."/>
            <person name="Donnadieu C."/>
            <person name="Faraut T."/>
            <person name="Fievet G."/>
            <person name="Helmstetter N."/>
            <person name="King M."/>
            <person name="Knapp S.J."/>
            <person name="Lai Z."/>
            <person name="Le Paslier M.C."/>
            <person name="Lippi Y."/>
            <person name="Lorenzon L."/>
            <person name="Mandel J.R."/>
            <person name="Marage G."/>
            <person name="Marchand G."/>
            <person name="Marquand E."/>
            <person name="Bret-Mestries E."/>
            <person name="Morien E."/>
            <person name="Nambeesan S."/>
            <person name="Nguyen T."/>
            <person name="Pegot-Espagnet P."/>
            <person name="Pouilly N."/>
            <person name="Raftis F."/>
            <person name="Sallet E."/>
            <person name="Schiex T."/>
            <person name="Thomas J."/>
            <person name="Vandecasteele C."/>
            <person name="Vares D."/>
            <person name="Vear F."/>
            <person name="Vautrin S."/>
            <person name="Crespi M."/>
            <person name="Mangin B."/>
            <person name="Burke J.M."/>
            <person name="Salse J."/>
            <person name="Munos S."/>
            <person name="Vincourt P."/>
            <person name="Rieseberg L.H."/>
            <person name="Langlade N.B."/>
        </authorList>
    </citation>
    <scope>NUCLEOTIDE SEQUENCE</scope>
    <source>
        <tissue evidence="8">Leaves</tissue>
    </source>
</reference>
<dbReference type="InterPro" id="IPR012951">
    <property type="entry name" value="BBE"/>
</dbReference>
<dbReference type="Proteomes" id="UP000215914">
    <property type="component" value="Unassembled WGS sequence"/>
</dbReference>
<comment type="caution">
    <text evidence="8">The sequence shown here is derived from an EMBL/GenBank/DDBJ whole genome shotgun (WGS) entry which is preliminary data.</text>
</comment>
<dbReference type="EC" id="1.3.3.8" evidence="8"/>
<evidence type="ECO:0000256" key="6">
    <source>
        <dbReference type="ARBA" id="ARBA00023180"/>
    </source>
</evidence>
<dbReference type="EMBL" id="MNCJ02000316">
    <property type="protein sequence ID" value="KAF5824100.1"/>
    <property type="molecule type" value="Genomic_DNA"/>
</dbReference>
<dbReference type="Pfam" id="PF08031">
    <property type="entry name" value="BBE"/>
    <property type="match status" value="1"/>
</dbReference>
<gene>
    <name evidence="8" type="ORF">HanXRQr2_Chr01g0045411</name>
</gene>
<organism evidence="8 9">
    <name type="scientific">Helianthus annuus</name>
    <name type="common">Common sunflower</name>
    <dbReference type="NCBI Taxonomy" id="4232"/>
    <lineage>
        <taxon>Eukaryota</taxon>
        <taxon>Viridiplantae</taxon>
        <taxon>Streptophyta</taxon>
        <taxon>Embryophyta</taxon>
        <taxon>Tracheophyta</taxon>
        <taxon>Spermatophyta</taxon>
        <taxon>Magnoliopsida</taxon>
        <taxon>eudicotyledons</taxon>
        <taxon>Gunneridae</taxon>
        <taxon>Pentapetalae</taxon>
        <taxon>asterids</taxon>
        <taxon>campanulids</taxon>
        <taxon>Asterales</taxon>
        <taxon>Asteraceae</taxon>
        <taxon>Asteroideae</taxon>
        <taxon>Heliantheae alliance</taxon>
        <taxon>Heliantheae</taxon>
        <taxon>Helianthus</taxon>
    </lineage>
</organism>
<dbReference type="InterPro" id="IPR006094">
    <property type="entry name" value="Oxid_FAD_bind_N"/>
</dbReference>
<feature type="domain" description="FAD-binding PCMH-type" evidence="7">
    <location>
        <begin position="84"/>
        <end position="260"/>
    </location>
</feature>
<dbReference type="GO" id="GO:0071949">
    <property type="term" value="F:FAD binding"/>
    <property type="evidence" value="ECO:0007669"/>
    <property type="project" value="InterPro"/>
</dbReference>
<dbReference type="InterPro" id="IPR016166">
    <property type="entry name" value="FAD-bd_PCMH"/>
</dbReference>
<dbReference type="InterPro" id="IPR036318">
    <property type="entry name" value="FAD-bd_PCMH-like_sf"/>
</dbReference>
<proteinExistence type="inferred from homology"/>
<protein>
    <submittedName>
        <fullName evidence="8">Tetrahydroberberine oxidase</fullName>
        <ecNumber evidence="8">1.3.3.8</ecNumber>
    </submittedName>
</protein>
<dbReference type="InterPro" id="IPR016169">
    <property type="entry name" value="FAD-bd_PCMH_sub2"/>
</dbReference>
<keyword evidence="8" id="KW-0560">Oxidoreductase</keyword>
<name>A0A9K3JYZ4_HELAN</name>
<evidence type="ECO:0000256" key="3">
    <source>
        <dbReference type="ARBA" id="ARBA00022630"/>
    </source>
</evidence>
<evidence type="ECO:0000313" key="9">
    <source>
        <dbReference type="Proteomes" id="UP000215914"/>
    </source>
</evidence>
<dbReference type="Gene3D" id="3.30.465.10">
    <property type="match status" value="1"/>
</dbReference>
<dbReference type="Gene3D" id="3.30.43.10">
    <property type="entry name" value="Uridine Diphospho-n-acetylenolpyruvylglucosamine Reductase, domain 2"/>
    <property type="match status" value="1"/>
</dbReference>
<evidence type="ECO:0000313" key="8">
    <source>
        <dbReference type="EMBL" id="KAF5824100.1"/>
    </source>
</evidence>